<evidence type="ECO:0000313" key="1">
    <source>
        <dbReference type="EMBL" id="SVA37734.1"/>
    </source>
</evidence>
<protein>
    <recommendedName>
        <fullName evidence="2">ATP synthase F0 subunit B</fullName>
    </recommendedName>
</protein>
<evidence type="ECO:0008006" key="2">
    <source>
        <dbReference type="Google" id="ProtNLM"/>
    </source>
</evidence>
<sequence>MDLNQLVNELIEVSKNGTRVPGFRGKTMIDADRLGILLSELENSLPSGVQEAQTIITQKDSIISQAQMEASRILDDARNTAAQVSTAASVEQEEKVSDSEVLKVANNRGEEIVATASGEAQTLVTSAQDEVQTVIQDAQRRAYSLINDAEKQAAELRQGADRYSKEVLSSIEEQLSNQLGQVRRGLDALNVTQTPKRTQNNVPEASNSL</sequence>
<name>A0A381VC71_9ZZZZ</name>
<accession>A0A381VC71</accession>
<dbReference type="EMBL" id="UINC01008382">
    <property type="protein sequence ID" value="SVA37734.1"/>
    <property type="molecule type" value="Genomic_DNA"/>
</dbReference>
<proteinExistence type="predicted"/>
<dbReference type="AlphaFoldDB" id="A0A381VC71"/>
<reference evidence="1" key="1">
    <citation type="submission" date="2018-05" db="EMBL/GenBank/DDBJ databases">
        <authorList>
            <person name="Lanie J.A."/>
            <person name="Ng W.-L."/>
            <person name="Kazmierczak K.M."/>
            <person name="Andrzejewski T.M."/>
            <person name="Davidsen T.M."/>
            <person name="Wayne K.J."/>
            <person name="Tettelin H."/>
            <person name="Glass J.I."/>
            <person name="Rusch D."/>
            <person name="Podicherti R."/>
            <person name="Tsui H.-C.T."/>
            <person name="Winkler M.E."/>
        </authorList>
    </citation>
    <scope>NUCLEOTIDE SEQUENCE</scope>
</reference>
<gene>
    <name evidence="1" type="ORF">METZ01_LOCUS90588</name>
</gene>
<organism evidence="1">
    <name type="scientific">marine metagenome</name>
    <dbReference type="NCBI Taxonomy" id="408172"/>
    <lineage>
        <taxon>unclassified sequences</taxon>
        <taxon>metagenomes</taxon>
        <taxon>ecological metagenomes</taxon>
    </lineage>
</organism>